<reference evidence="1 2" key="1">
    <citation type="submission" date="2021-01" db="EMBL/GenBank/DDBJ databases">
        <title>Whole genome shotgun sequence of Catellatospora coxensis NBRC 107359.</title>
        <authorList>
            <person name="Komaki H."/>
            <person name="Tamura T."/>
        </authorList>
    </citation>
    <scope>NUCLEOTIDE SEQUENCE [LARGE SCALE GENOMIC DNA]</scope>
    <source>
        <strain evidence="1 2">NBRC 107359</strain>
    </source>
</reference>
<sequence length="173" mass="18398">MSNPVETAWPAARKRMAAVFVLVATLLGACTSGQVTGRPTLAPAPGRPSDLQPALFGISSDTLGWIVIDEQGYVLYRSELDANRPSRTACTGTCTQQWLPVPAADPIRVEGIDRQLIGTLTRPDGTRQLTLAGWPLYGYTGDRMPGDTNGHGLNGHWYAVTPIGTRAGPTTPA</sequence>
<dbReference type="PANTHER" id="PTHR39335:SF1">
    <property type="entry name" value="BLL4220 PROTEIN"/>
    <property type="match status" value="1"/>
</dbReference>
<gene>
    <name evidence="1" type="ORF">Cco03nite_13970</name>
</gene>
<proteinExistence type="predicted"/>
<name>A0A8J3P5S0_9ACTN</name>
<keyword evidence="2" id="KW-1185">Reference proteome</keyword>
<organism evidence="1 2">
    <name type="scientific">Catellatospora coxensis</name>
    <dbReference type="NCBI Taxonomy" id="310354"/>
    <lineage>
        <taxon>Bacteria</taxon>
        <taxon>Bacillati</taxon>
        <taxon>Actinomycetota</taxon>
        <taxon>Actinomycetes</taxon>
        <taxon>Micromonosporales</taxon>
        <taxon>Micromonosporaceae</taxon>
        <taxon>Catellatospora</taxon>
    </lineage>
</organism>
<dbReference type="RefSeq" id="WP_239167175.1">
    <property type="nucleotide sequence ID" value="NZ_BAAALC010000043.1"/>
</dbReference>
<dbReference type="PANTHER" id="PTHR39335">
    <property type="entry name" value="BLL4220 PROTEIN"/>
    <property type="match status" value="1"/>
</dbReference>
<dbReference type="Pfam" id="PF03640">
    <property type="entry name" value="Lipoprotein_15"/>
    <property type="match status" value="1"/>
</dbReference>
<protein>
    <recommendedName>
        <fullName evidence="3">Lipoprotein with Yx(FWY)xxD motif</fullName>
    </recommendedName>
</protein>
<dbReference type="Proteomes" id="UP000630887">
    <property type="component" value="Unassembled WGS sequence"/>
</dbReference>
<dbReference type="GO" id="GO:0043448">
    <property type="term" value="P:alkane catabolic process"/>
    <property type="evidence" value="ECO:0007669"/>
    <property type="project" value="TreeGrafter"/>
</dbReference>
<dbReference type="AlphaFoldDB" id="A0A8J3P5S0"/>
<evidence type="ECO:0000313" key="1">
    <source>
        <dbReference type="EMBL" id="GIG04697.1"/>
    </source>
</evidence>
<evidence type="ECO:0000313" key="2">
    <source>
        <dbReference type="Proteomes" id="UP000630887"/>
    </source>
</evidence>
<dbReference type="EMBL" id="BONI01000008">
    <property type="protein sequence ID" value="GIG04697.1"/>
    <property type="molecule type" value="Genomic_DNA"/>
</dbReference>
<accession>A0A8J3P5S0</accession>
<dbReference type="InterPro" id="IPR005297">
    <property type="entry name" value="Lipoprotein_repeat"/>
</dbReference>
<evidence type="ECO:0008006" key="3">
    <source>
        <dbReference type="Google" id="ProtNLM"/>
    </source>
</evidence>
<comment type="caution">
    <text evidence="1">The sequence shown here is derived from an EMBL/GenBank/DDBJ whole genome shotgun (WGS) entry which is preliminary data.</text>
</comment>